<reference evidence="2" key="1">
    <citation type="submission" date="2022-12" db="EMBL/GenBank/DDBJ databases">
        <title>Draft Genome Sequences of Bacillus licheniformis and Bacillus paralicheniformis strains isolated from Irish skim milk powders.</title>
        <authorList>
            <person name="Lourenco A."/>
            <person name="Li F."/>
            <person name="Geraldine D."/>
            <person name="Tobin J.T."/>
            <person name="Butler F."/>
            <person name="Jordan K."/>
            <person name="Obrien T."/>
        </authorList>
    </citation>
    <scope>NUCLEOTIDE SEQUENCE</scope>
    <source>
        <strain evidence="2">3370</strain>
    </source>
</reference>
<proteinExistence type="predicted"/>
<organism evidence="2 3">
    <name type="scientific">Bacillus paralicheniformis</name>
    <dbReference type="NCBI Taxonomy" id="1648923"/>
    <lineage>
        <taxon>Bacteria</taxon>
        <taxon>Bacillati</taxon>
        <taxon>Bacillota</taxon>
        <taxon>Bacilli</taxon>
        <taxon>Bacillales</taxon>
        <taxon>Bacillaceae</taxon>
        <taxon>Bacillus</taxon>
    </lineage>
</organism>
<evidence type="ECO:0000259" key="1">
    <source>
        <dbReference type="Pfam" id="PF13619"/>
    </source>
</evidence>
<feature type="domain" description="KTSC" evidence="1">
    <location>
        <begin position="7"/>
        <end position="63"/>
    </location>
</feature>
<protein>
    <submittedName>
        <fullName evidence="2">KTSC domain-containing protein</fullName>
    </submittedName>
</protein>
<evidence type="ECO:0000313" key="2">
    <source>
        <dbReference type="EMBL" id="MDE1453528.1"/>
    </source>
</evidence>
<dbReference type="Proteomes" id="UP001216709">
    <property type="component" value="Unassembled WGS sequence"/>
</dbReference>
<dbReference type="AlphaFoldDB" id="A0AAW6KFM6"/>
<dbReference type="InterPro" id="IPR025309">
    <property type="entry name" value="KTSC_dom"/>
</dbReference>
<dbReference type="RefSeq" id="WP_197197188.1">
    <property type="nucleotide sequence ID" value="NZ_JARAFO010000053.1"/>
</dbReference>
<sequence>MNLISVTSSNLRAVGYDPYSQVLRIAFRNGTYDYYGVPKNVYDGLMSASSLGKYHDRFIKNQYRFSRI</sequence>
<gene>
    <name evidence="2" type="ORF">PVN32_15250</name>
</gene>
<dbReference type="Pfam" id="PF13619">
    <property type="entry name" value="KTSC"/>
    <property type="match status" value="1"/>
</dbReference>
<dbReference type="EMBL" id="JARAFO010000053">
    <property type="protein sequence ID" value="MDE1453528.1"/>
    <property type="molecule type" value="Genomic_DNA"/>
</dbReference>
<name>A0AAW6KFM6_9BACI</name>
<accession>A0AAW6KFM6</accession>
<comment type="caution">
    <text evidence="2">The sequence shown here is derived from an EMBL/GenBank/DDBJ whole genome shotgun (WGS) entry which is preliminary data.</text>
</comment>
<evidence type="ECO:0000313" key="3">
    <source>
        <dbReference type="Proteomes" id="UP001216709"/>
    </source>
</evidence>